<protein>
    <submittedName>
        <fullName evidence="2">Uncharacterized protein</fullName>
    </submittedName>
</protein>
<evidence type="ECO:0000256" key="1">
    <source>
        <dbReference type="SAM" id="MobiDB-lite"/>
    </source>
</evidence>
<feature type="compositionally biased region" description="Polar residues" evidence="1">
    <location>
        <begin position="355"/>
        <end position="365"/>
    </location>
</feature>
<gene>
    <name evidence="2" type="ORF">UU14_C0002G0026</name>
</gene>
<feature type="compositionally biased region" description="Basic and acidic residues" evidence="1">
    <location>
        <begin position="339"/>
        <end position="353"/>
    </location>
</feature>
<sequence length="365" mass="41593">MNDVKDVLLGSTLHDPRGVFLDSLPKTISIVLEGYKGWVVNVTATTDQRVKDVLRALAPQGVFITETDPENQIVPDKIENDHLHLLSRTVTIAKELGVKKIQYTDGDRIITAATHYPKDLQALARRASELLDNKRTYVNLRRSVEDYFSHHAPLVQTEFEFNRLYSEAFGIPIDIGSTAHGMSIDVVEEILHRSPQMETVSFPHPKWLLIAKEMGVTIRSEETEHVLTFETPDQFKKEVKERIDEASLRYDLPLSTSNSPYKKVQQDYMATLGLDSTVSSKEWDLRFNTESQYLTILKNSLTLFGYNQEREGELRSDINRSLLSMEQRHRAINEALKTPPDEVSRMVQERAEHALSQNSSSPEGE</sequence>
<dbReference type="EMBL" id="LBZM01000002">
    <property type="protein sequence ID" value="KKR72773.1"/>
    <property type="molecule type" value="Genomic_DNA"/>
</dbReference>
<comment type="caution">
    <text evidence="2">The sequence shown here is derived from an EMBL/GenBank/DDBJ whole genome shotgun (WGS) entry which is preliminary data.</text>
</comment>
<name>A0A0G0T702_9BACT</name>
<dbReference type="Proteomes" id="UP000034664">
    <property type="component" value="Unassembled WGS sequence"/>
</dbReference>
<feature type="region of interest" description="Disordered" evidence="1">
    <location>
        <begin position="335"/>
        <end position="365"/>
    </location>
</feature>
<evidence type="ECO:0000313" key="2">
    <source>
        <dbReference type="EMBL" id="KKR72773.1"/>
    </source>
</evidence>
<dbReference type="AlphaFoldDB" id="A0A0G0T702"/>
<proteinExistence type="predicted"/>
<accession>A0A0G0T702</accession>
<organism evidence="2 3">
    <name type="scientific">Candidatus Roizmanbacteria bacterium GW2011_GWB1_40_7</name>
    <dbReference type="NCBI Taxonomy" id="1618482"/>
    <lineage>
        <taxon>Bacteria</taxon>
        <taxon>Candidatus Roizmaniibacteriota</taxon>
    </lineage>
</organism>
<reference evidence="2 3" key="1">
    <citation type="journal article" date="2015" name="Nature">
        <title>rRNA introns, odd ribosomes, and small enigmatic genomes across a large radiation of phyla.</title>
        <authorList>
            <person name="Brown C.T."/>
            <person name="Hug L.A."/>
            <person name="Thomas B.C."/>
            <person name="Sharon I."/>
            <person name="Castelle C.J."/>
            <person name="Singh A."/>
            <person name="Wilkins M.J."/>
            <person name="Williams K.H."/>
            <person name="Banfield J.F."/>
        </authorList>
    </citation>
    <scope>NUCLEOTIDE SEQUENCE [LARGE SCALE GENOMIC DNA]</scope>
</reference>
<evidence type="ECO:0000313" key="3">
    <source>
        <dbReference type="Proteomes" id="UP000034664"/>
    </source>
</evidence>